<dbReference type="AlphaFoldDB" id="A0A398AAC2"/>
<sequence>MKKPHWTGMIWPLDRLQTPPQAPEAFACSRSGKISDVKTQQTGPIPIGKNATFSQTKRRSNVMPSDS</sequence>
<dbReference type="EMBL" id="CM010630">
    <property type="protein sequence ID" value="RID72550.1"/>
    <property type="molecule type" value="Genomic_DNA"/>
</dbReference>
<feature type="region of interest" description="Disordered" evidence="1">
    <location>
        <begin position="35"/>
        <end position="67"/>
    </location>
</feature>
<evidence type="ECO:0000313" key="3">
    <source>
        <dbReference type="Proteomes" id="UP000264353"/>
    </source>
</evidence>
<name>A0A398AAC2_BRACM</name>
<evidence type="ECO:0000256" key="1">
    <source>
        <dbReference type="SAM" id="MobiDB-lite"/>
    </source>
</evidence>
<gene>
    <name evidence="2" type="ORF">BRARA_C04439</name>
</gene>
<dbReference type="Proteomes" id="UP000264353">
    <property type="component" value="Chromosome A3"/>
</dbReference>
<evidence type="ECO:0000313" key="2">
    <source>
        <dbReference type="EMBL" id="RID72550.1"/>
    </source>
</evidence>
<organism evidence="2 3">
    <name type="scientific">Brassica campestris</name>
    <name type="common">Field mustard</name>
    <dbReference type="NCBI Taxonomy" id="3711"/>
    <lineage>
        <taxon>Eukaryota</taxon>
        <taxon>Viridiplantae</taxon>
        <taxon>Streptophyta</taxon>
        <taxon>Embryophyta</taxon>
        <taxon>Tracheophyta</taxon>
        <taxon>Spermatophyta</taxon>
        <taxon>Magnoliopsida</taxon>
        <taxon>eudicotyledons</taxon>
        <taxon>Gunneridae</taxon>
        <taxon>Pentapetalae</taxon>
        <taxon>rosids</taxon>
        <taxon>malvids</taxon>
        <taxon>Brassicales</taxon>
        <taxon>Brassicaceae</taxon>
        <taxon>Brassiceae</taxon>
        <taxon>Brassica</taxon>
    </lineage>
</organism>
<accession>A0A398AAC2</accession>
<proteinExistence type="predicted"/>
<protein>
    <submittedName>
        <fullName evidence="2">Uncharacterized protein</fullName>
    </submittedName>
</protein>
<reference evidence="2 3" key="1">
    <citation type="submission" date="2018-06" db="EMBL/GenBank/DDBJ databases">
        <title>WGS assembly of Brassica rapa FPsc.</title>
        <authorList>
            <person name="Bowman J."/>
            <person name="Kohchi T."/>
            <person name="Yamato K."/>
            <person name="Jenkins J."/>
            <person name="Shu S."/>
            <person name="Ishizaki K."/>
            <person name="Yamaoka S."/>
            <person name="Nishihama R."/>
            <person name="Nakamura Y."/>
            <person name="Berger F."/>
            <person name="Adam C."/>
            <person name="Aki S."/>
            <person name="Althoff F."/>
            <person name="Araki T."/>
            <person name="Arteaga-Vazquez M."/>
            <person name="Balasubrmanian S."/>
            <person name="Bauer D."/>
            <person name="Boehm C."/>
            <person name="Briginshaw L."/>
            <person name="Caballero-Perez J."/>
            <person name="Catarino B."/>
            <person name="Chen F."/>
            <person name="Chiyoda S."/>
            <person name="Chovatia M."/>
            <person name="Davies K."/>
            <person name="Delmans M."/>
            <person name="Demura T."/>
            <person name="Dierschke T."/>
            <person name="Dolan L."/>
            <person name="Dorantes-Acosta A."/>
            <person name="Eklund D."/>
            <person name="Florent S."/>
            <person name="Flores-Sandoval E."/>
            <person name="Fujiyama A."/>
            <person name="Fukuzawa H."/>
            <person name="Galik B."/>
            <person name="Grimanelli D."/>
            <person name="Grimwood J."/>
            <person name="Grossniklaus U."/>
            <person name="Hamada T."/>
            <person name="Haseloff J."/>
            <person name="Hetherington A."/>
            <person name="Higo A."/>
            <person name="Hirakawa Y."/>
            <person name="Hundley H."/>
            <person name="Ikeda Y."/>
            <person name="Inoue K."/>
            <person name="Inoue S."/>
            <person name="Ishida S."/>
            <person name="Jia Q."/>
            <person name="Kakita M."/>
            <person name="Kanazawa T."/>
            <person name="Kawai Y."/>
            <person name="Kawashima T."/>
            <person name="Kennedy M."/>
            <person name="Kinose K."/>
            <person name="Kinoshita T."/>
            <person name="Kohara Y."/>
            <person name="Koide E."/>
            <person name="Komatsu K."/>
            <person name="Kopischke S."/>
            <person name="Kubo M."/>
            <person name="Kyozuka J."/>
            <person name="Lagercrantz U."/>
            <person name="Lin S."/>
            <person name="Lindquist E."/>
            <person name="Lipzen A."/>
            <person name="Lu C."/>
            <person name="Luna E."/>
            <person name="Martienssen R."/>
            <person name="Minamino N."/>
            <person name="Mizutani M."/>
            <person name="Mizutani M."/>
            <person name="Mochizuki N."/>
            <person name="Monte I."/>
            <person name="Mosher R."/>
            <person name="Nagasaki H."/>
            <person name="Nakagami H."/>
            <person name="Naramoto S."/>
            <person name="Nishitani K."/>
            <person name="Ohtani M."/>
            <person name="Okamoto T."/>
            <person name="Okumura M."/>
            <person name="Phillips J."/>
            <person name="Pollak B."/>
            <person name="Reinders A."/>
            <person name="Roevekamp M."/>
            <person name="Sano R."/>
            <person name="Sawa S."/>
            <person name="Schmid M."/>
            <person name="Shirakawa M."/>
            <person name="Solano R."/>
            <person name="Spunde A."/>
            <person name="Suetsugu N."/>
            <person name="Sugano S."/>
            <person name="Sugiyama A."/>
            <person name="Sun R."/>
            <person name="Suzuki Y."/>
            <person name="Takenaka M."/>
            <person name="Takezawa D."/>
            <person name="Tomogane H."/>
            <person name="Tsuzuki M."/>
            <person name="Ueda T."/>
            <person name="Umeda M."/>
            <person name="Ward J."/>
            <person name="Watanabe Y."/>
            <person name="Yazaki K."/>
            <person name="Yokoyama R."/>
            <person name="Yoshitake Y."/>
            <person name="Yotsui I."/>
            <person name="Zachgo S."/>
            <person name="Schmutz J."/>
        </authorList>
    </citation>
    <scope>NUCLEOTIDE SEQUENCE [LARGE SCALE GENOMIC DNA]</scope>
    <source>
        <strain evidence="3">cv. B-3</strain>
    </source>
</reference>